<dbReference type="Pfam" id="PF21093">
    <property type="entry name" value="Nup188_N-subdom_III"/>
    <property type="match status" value="1"/>
</dbReference>
<dbReference type="InParanoid" id="K1QLD5"/>
<dbReference type="PANTHER" id="PTHR31431">
    <property type="entry name" value="NUCLEOPORIN NUP188 HOMOLOG"/>
    <property type="match status" value="1"/>
</dbReference>
<evidence type="ECO:0000256" key="2">
    <source>
        <dbReference type="ARBA" id="ARBA00022448"/>
    </source>
</evidence>
<keyword evidence="3" id="KW-0509">mRNA transport</keyword>
<dbReference type="PANTHER" id="PTHR31431:SF1">
    <property type="entry name" value="NUCLEOPORIN NUP188"/>
    <property type="match status" value="1"/>
</dbReference>
<evidence type="ECO:0000256" key="1">
    <source>
        <dbReference type="ARBA" id="ARBA00004567"/>
    </source>
</evidence>
<organism evidence="13">
    <name type="scientific">Magallana gigas</name>
    <name type="common">Pacific oyster</name>
    <name type="synonym">Crassostrea gigas</name>
    <dbReference type="NCBI Taxonomy" id="29159"/>
    <lineage>
        <taxon>Eukaryota</taxon>
        <taxon>Metazoa</taxon>
        <taxon>Spiralia</taxon>
        <taxon>Lophotrochozoa</taxon>
        <taxon>Mollusca</taxon>
        <taxon>Bivalvia</taxon>
        <taxon>Autobranchia</taxon>
        <taxon>Pteriomorphia</taxon>
        <taxon>Ostreida</taxon>
        <taxon>Ostreoidea</taxon>
        <taxon>Ostreidae</taxon>
        <taxon>Magallana</taxon>
    </lineage>
</organism>
<evidence type="ECO:0000256" key="6">
    <source>
        <dbReference type="ARBA" id="ARBA00023132"/>
    </source>
</evidence>
<dbReference type="EMBL" id="JH817012">
    <property type="protein sequence ID" value="EKC37617.1"/>
    <property type="molecule type" value="Genomic_DNA"/>
</dbReference>
<dbReference type="GO" id="GO:0006405">
    <property type="term" value="P:RNA export from nucleus"/>
    <property type="evidence" value="ECO:0007669"/>
    <property type="project" value="TreeGrafter"/>
</dbReference>
<evidence type="ECO:0000256" key="10">
    <source>
        <dbReference type="SAM" id="MobiDB-lite"/>
    </source>
</evidence>
<dbReference type="HOGENOM" id="CLU_002623_0_0_1"/>
<keyword evidence="4" id="KW-0653">Protein transport</keyword>
<evidence type="ECO:0000256" key="8">
    <source>
        <dbReference type="ARBA" id="ARBA00038387"/>
    </source>
</evidence>
<evidence type="ECO:0000256" key="5">
    <source>
        <dbReference type="ARBA" id="ARBA00023010"/>
    </source>
</evidence>
<reference evidence="13" key="1">
    <citation type="journal article" date="2012" name="Nature">
        <title>The oyster genome reveals stress adaptation and complexity of shell formation.</title>
        <authorList>
            <person name="Zhang G."/>
            <person name="Fang X."/>
            <person name="Guo X."/>
            <person name="Li L."/>
            <person name="Luo R."/>
            <person name="Xu F."/>
            <person name="Yang P."/>
            <person name="Zhang L."/>
            <person name="Wang X."/>
            <person name="Qi H."/>
            <person name="Xiong Z."/>
            <person name="Que H."/>
            <person name="Xie Y."/>
            <person name="Holland P.W."/>
            <person name="Paps J."/>
            <person name="Zhu Y."/>
            <person name="Wu F."/>
            <person name="Chen Y."/>
            <person name="Wang J."/>
            <person name="Peng C."/>
            <person name="Meng J."/>
            <person name="Yang L."/>
            <person name="Liu J."/>
            <person name="Wen B."/>
            <person name="Zhang N."/>
            <person name="Huang Z."/>
            <person name="Zhu Q."/>
            <person name="Feng Y."/>
            <person name="Mount A."/>
            <person name="Hedgecock D."/>
            <person name="Xu Z."/>
            <person name="Liu Y."/>
            <person name="Domazet-Loso T."/>
            <person name="Du Y."/>
            <person name="Sun X."/>
            <person name="Zhang S."/>
            <person name="Liu B."/>
            <person name="Cheng P."/>
            <person name="Jiang X."/>
            <person name="Li J."/>
            <person name="Fan D."/>
            <person name="Wang W."/>
            <person name="Fu W."/>
            <person name="Wang T."/>
            <person name="Wang B."/>
            <person name="Zhang J."/>
            <person name="Peng Z."/>
            <person name="Li Y."/>
            <person name="Li N."/>
            <person name="Wang J."/>
            <person name="Chen M."/>
            <person name="He Y."/>
            <person name="Tan F."/>
            <person name="Song X."/>
            <person name="Zheng Q."/>
            <person name="Huang R."/>
            <person name="Yang H."/>
            <person name="Du X."/>
            <person name="Chen L."/>
            <person name="Yang M."/>
            <person name="Gaffney P.M."/>
            <person name="Wang S."/>
            <person name="Luo L."/>
            <person name="She Z."/>
            <person name="Ming Y."/>
            <person name="Huang W."/>
            <person name="Zhang S."/>
            <person name="Huang B."/>
            <person name="Zhang Y."/>
            <person name="Qu T."/>
            <person name="Ni P."/>
            <person name="Miao G."/>
            <person name="Wang J."/>
            <person name="Wang Q."/>
            <person name="Steinberg C.E."/>
            <person name="Wang H."/>
            <person name="Li N."/>
            <person name="Qian L."/>
            <person name="Zhang G."/>
            <person name="Li Y."/>
            <person name="Yang H."/>
            <person name="Liu X."/>
            <person name="Wang J."/>
            <person name="Yin Y."/>
            <person name="Wang J."/>
        </authorList>
    </citation>
    <scope>NUCLEOTIDE SEQUENCE [LARGE SCALE GENOMIC DNA]</scope>
    <source>
        <strain evidence="13">05x7-T-G4-1.051#20</strain>
    </source>
</reference>
<feature type="domain" description="Nucleoporin Nup188 N-terminal" evidence="11">
    <location>
        <begin position="32"/>
        <end position="427"/>
    </location>
</feature>
<feature type="region of interest" description="Disordered" evidence="10">
    <location>
        <begin position="1616"/>
        <end position="1640"/>
    </location>
</feature>
<evidence type="ECO:0000256" key="9">
    <source>
        <dbReference type="ARBA" id="ARBA00040174"/>
    </source>
</evidence>
<protein>
    <recommendedName>
        <fullName evidence="9">Nucleoporin NUP188</fullName>
    </recommendedName>
</protein>
<keyword evidence="7" id="KW-0539">Nucleus</keyword>
<evidence type="ECO:0000259" key="12">
    <source>
        <dbReference type="Pfam" id="PF21093"/>
    </source>
</evidence>
<gene>
    <name evidence="13" type="ORF">CGI_10026901</name>
</gene>
<proteinExistence type="inferred from homology"/>
<dbReference type="GO" id="GO:0017056">
    <property type="term" value="F:structural constituent of nuclear pore"/>
    <property type="evidence" value="ECO:0007669"/>
    <property type="project" value="InterPro"/>
</dbReference>
<dbReference type="InterPro" id="IPR016024">
    <property type="entry name" value="ARM-type_fold"/>
</dbReference>
<dbReference type="InterPro" id="IPR018864">
    <property type="entry name" value="Nucleoporin_Nup188_N"/>
</dbReference>
<dbReference type="Pfam" id="PF10487">
    <property type="entry name" value="Nup188_N"/>
    <property type="match status" value="1"/>
</dbReference>
<evidence type="ECO:0000256" key="7">
    <source>
        <dbReference type="ARBA" id="ARBA00023242"/>
    </source>
</evidence>
<evidence type="ECO:0000256" key="3">
    <source>
        <dbReference type="ARBA" id="ARBA00022816"/>
    </source>
</evidence>
<evidence type="ECO:0000256" key="4">
    <source>
        <dbReference type="ARBA" id="ARBA00022927"/>
    </source>
</evidence>
<feature type="domain" description="Nucleoporin Nup188 N-terminal subdomain III" evidence="12">
    <location>
        <begin position="563"/>
        <end position="977"/>
    </location>
</feature>
<keyword evidence="6" id="KW-0906">Nuclear pore complex</keyword>
<dbReference type="FunCoup" id="K1QLD5">
    <property type="interactions" value="1506"/>
</dbReference>
<comment type="similarity">
    <text evidence="8">Belongs to the Nup188 family.</text>
</comment>
<name>K1QLD5_MAGGI</name>
<dbReference type="GO" id="GO:0006606">
    <property type="term" value="P:protein import into nucleus"/>
    <property type="evidence" value="ECO:0007669"/>
    <property type="project" value="TreeGrafter"/>
</dbReference>
<dbReference type="InterPro" id="IPR048883">
    <property type="entry name" value="Nup188_N-subdom_III"/>
</dbReference>
<evidence type="ECO:0000313" key="13">
    <source>
        <dbReference type="EMBL" id="EKC37617.1"/>
    </source>
</evidence>
<keyword evidence="2" id="KW-0813">Transport</keyword>
<comment type="subcellular location">
    <subcellularLocation>
        <location evidence="1">Nucleus</location>
        <location evidence="1">Nuclear pore complex</location>
    </subcellularLocation>
</comment>
<dbReference type="GO" id="GO:0044611">
    <property type="term" value="C:nuclear pore inner ring"/>
    <property type="evidence" value="ECO:0007669"/>
    <property type="project" value="TreeGrafter"/>
</dbReference>
<feature type="compositionally biased region" description="Polar residues" evidence="10">
    <location>
        <begin position="1622"/>
        <end position="1640"/>
    </location>
</feature>
<accession>K1QLD5</accession>
<dbReference type="InterPro" id="IPR044840">
    <property type="entry name" value="Nup188"/>
</dbReference>
<keyword evidence="5" id="KW-0811">Translocation</keyword>
<evidence type="ECO:0000259" key="11">
    <source>
        <dbReference type="Pfam" id="PF10487"/>
    </source>
</evidence>
<sequence>MEGDLGNLSSFGNRSFYQLINGTGVLRPHEFVDRELNRNKKKIINGLSFYKKPRCVQGEILKTKKLKKVTEEFLLKTSAFLGLDEGETYELFISYLSNDYRGSKKELQQVLRNERLAHALAYKVRDYYYTERLYLLQSVKVIVNSWQNNLHPFQRGFGTFMKSTEVVSGSLMKMLLETFEQLTQEPFPTWETNSILMNDRQMYLWVQENLREQSEILEILYIYVKDFDLPEEQVLKLLELFKRHGFGRLQNYKHVIDDSLIFLVKRIGYLEVLICVEMMDLEAVLACIERGSFNDHFLLKDKETFMKLDKVVQTLGSEDSHGPLLLLWSAMHMFGGEGSDFSLARKYGNAAIHLHVFHYLYNLLMSEPFNEENSMICSVSHLTVYNLLVLILSTFDEHTLGTDQDALALHRVICLVLKQVSVSEDFWEKAILMNLFLPFLKYPKLQGSDEGVGSVYHSALLRFPLDYSSFVQFSAALAESTPTSAERASLLWGKVFHIWKQLQRYTEYLDCNHSSDLTSTKELNEWKLVVNKRPYPTRDFILNAGTKGKILTMGTKHDASPIIQWYVTFSGWDLLLCEVETLLDQVAQGSGMVSPTQIEKVTDAVELVHAVLKNHPHSEKDFQPIIHCIYSLIHRFVRLSHPPILLIVQCIECVTCLAKQNPVKVWHNMKQTGLLPYLTENIDNISEILSGQGLMAGCYGNMLFGVECIEGSYPITTAVLEFISNIIEPFFKDSMESELMASFMYILREIFPVFQKWRFYKLKTRELIGRKCVEIFHKTLENVINRSKPVESTSKRPKVQEVVVYSLLFTEAGQTLLGIIATGSDNVDQALVQQGSMAEGGIGAEMIRLIQISFSVLNQLLLLKSPDLPLSPVESALSSQPVVRQNQHIVATIAQYIYHKHNPRLPMLACLLLKRLALVTKMSILSCFGGAAESVRDMYLNRLQGATEDLKLKVSILEFLSVCVEAQPGLIEMFLNVQLTDSSSSEAARKDLSIGKISCLQTVLNLMEADKQDVYTHQVKTVSHVLEILAEEIFCVARFQVRDCLIAEAGQSSQHKEGLSEHHTLRLLIAWKNFLITLTRLQVEQLKMDNQLKEMIIIDMLEALRALINGSSTPLNNKLAKITSALIFRLITSWTSALSDVRRTVRDVKMAILEALSNNASVVPSLQIGMIGSLVAMLQHVRPNPAKMIHQSIFQLPAAKDLTPGSTGEVWLKMQVVSCCLLDEVILQLSSELSWLPVLQEHLVISSLLSSVEYFIKAKQGLNFVHTVILLFLTIAKQEKGAESLASSGLTQHLCLSVTNLYEDLEPAAMRQTMKMTSKQSESAVTLSWHGVYCLCVDLYATALLVLKFSFLEDAFHFLGVHQDRMLQCFELSKVLLQENVLFEAEKTCDFICQLSSYLPQWRVSSPESVHQLQGSVLYLCQTYVAYLTSTRYLQHMLENRAPENHMHRRSLQHQSSLEDELPTKHVLVIKKRMLQILGRGFSMLRQFTPELCEVLYERNMDYAEHQPFLALAFTAPSIEQECLPSFGTFTSCVRDHEVKPGQSPHSSTEPNVLEVIPKSLIVFVMENALYLVMSQAMRLLRDPGLPQTDKQLLKRELGTEMNYFLMELQRYLKRGAPTSPSPSSAHRQPSPKISGTPNVLGRSLSQTALMSAPEMEFFKFVQEFVSAVLK</sequence>
<dbReference type="SUPFAM" id="SSF48371">
    <property type="entry name" value="ARM repeat"/>
    <property type="match status" value="1"/>
</dbReference>
<dbReference type="GO" id="GO:0051028">
    <property type="term" value="P:mRNA transport"/>
    <property type="evidence" value="ECO:0007669"/>
    <property type="project" value="UniProtKB-KW"/>
</dbReference>